<evidence type="ECO:0000256" key="2">
    <source>
        <dbReference type="ARBA" id="ARBA00022723"/>
    </source>
</evidence>
<gene>
    <name evidence="12" type="ORF">KIN20_030949</name>
</gene>
<dbReference type="PROSITE" id="PS00028">
    <property type="entry name" value="ZINC_FINGER_C2H2_1"/>
    <property type="match status" value="4"/>
</dbReference>
<dbReference type="SUPFAM" id="SSF57667">
    <property type="entry name" value="beta-beta-alpha zinc fingers"/>
    <property type="match status" value="2"/>
</dbReference>
<comment type="subcellular location">
    <subcellularLocation>
        <location evidence="1">Nucleus</location>
    </subcellularLocation>
</comment>
<feature type="domain" description="C2H2-type" evidence="11">
    <location>
        <begin position="257"/>
        <end position="280"/>
    </location>
</feature>
<accession>A0AAD5R4V6</accession>
<dbReference type="AlphaFoldDB" id="A0AAD5R4V6"/>
<comment type="caution">
    <text evidence="12">The sequence shown here is derived from an EMBL/GenBank/DDBJ whole genome shotgun (WGS) entry which is preliminary data.</text>
</comment>
<evidence type="ECO:0000256" key="1">
    <source>
        <dbReference type="ARBA" id="ARBA00004123"/>
    </source>
</evidence>
<dbReference type="FunFam" id="3.30.160.60:FF:001289">
    <property type="entry name" value="Zinc finger protein 574"/>
    <property type="match status" value="1"/>
</dbReference>
<evidence type="ECO:0000259" key="11">
    <source>
        <dbReference type="PROSITE" id="PS50157"/>
    </source>
</evidence>
<sequence length="329" mass="36578">MSGKFGGGDESFTGDDVGSSTSMKNRSYYHLKPSARQFMSGVRAIELVGSKCGDVPNKMSSVPDTQDSTNSGKRGPLERFTLMIGENILHFRTVKAPVEQSCLDEPRSTSSACRCPLCGKMLQDRSEWEAHESKSIVYRNAIDASPVMPTSAQKILGSTYALPSGPRPHRCTVCTKSFRRSASLALHMKMHITGHRHFCQICGRWFKSLSSLTDHENIHERVHTGEKPYTCGYCGRGFTQSQTLTIHIRTHTGEKTYPCGICGQEFRDSSALRKHEYRHATVPSSMVSSLYEDSAIQIEVGDDERSSWNAWESDQLVHRGLLLGSLFST</sequence>
<dbReference type="PANTHER" id="PTHR16515">
    <property type="entry name" value="PR DOMAIN ZINC FINGER PROTEIN"/>
    <property type="match status" value="1"/>
</dbReference>
<dbReference type="Proteomes" id="UP001196413">
    <property type="component" value="Unassembled WGS sequence"/>
</dbReference>
<dbReference type="GO" id="GO:0005634">
    <property type="term" value="C:nucleus"/>
    <property type="evidence" value="ECO:0007669"/>
    <property type="project" value="UniProtKB-SubCell"/>
</dbReference>
<dbReference type="InterPro" id="IPR050331">
    <property type="entry name" value="Zinc_finger"/>
</dbReference>
<protein>
    <recommendedName>
        <fullName evidence="11">C2H2-type domain-containing protein</fullName>
    </recommendedName>
</protein>
<dbReference type="SMART" id="SM00355">
    <property type="entry name" value="ZnF_C2H2"/>
    <property type="match status" value="5"/>
</dbReference>
<reference evidence="12" key="1">
    <citation type="submission" date="2021-06" db="EMBL/GenBank/DDBJ databases">
        <title>Parelaphostrongylus tenuis whole genome reference sequence.</title>
        <authorList>
            <person name="Garwood T.J."/>
            <person name="Larsen P.A."/>
            <person name="Fountain-Jones N.M."/>
            <person name="Garbe J.R."/>
            <person name="Macchietto M.G."/>
            <person name="Kania S.A."/>
            <person name="Gerhold R.W."/>
            <person name="Richards J.E."/>
            <person name="Wolf T.M."/>
        </authorList>
    </citation>
    <scope>NUCLEOTIDE SEQUENCE</scope>
    <source>
        <strain evidence="12">MNPRO001-30</strain>
        <tissue evidence="12">Meninges</tissue>
    </source>
</reference>
<dbReference type="InterPro" id="IPR013087">
    <property type="entry name" value="Znf_C2H2_type"/>
</dbReference>
<dbReference type="Gene3D" id="3.30.160.60">
    <property type="entry name" value="Classic Zinc Finger"/>
    <property type="match status" value="4"/>
</dbReference>
<keyword evidence="6" id="KW-0805">Transcription regulation</keyword>
<proteinExistence type="predicted"/>
<evidence type="ECO:0000256" key="10">
    <source>
        <dbReference type="SAM" id="MobiDB-lite"/>
    </source>
</evidence>
<organism evidence="12 13">
    <name type="scientific">Parelaphostrongylus tenuis</name>
    <name type="common">Meningeal worm</name>
    <dbReference type="NCBI Taxonomy" id="148309"/>
    <lineage>
        <taxon>Eukaryota</taxon>
        <taxon>Metazoa</taxon>
        <taxon>Ecdysozoa</taxon>
        <taxon>Nematoda</taxon>
        <taxon>Chromadorea</taxon>
        <taxon>Rhabditida</taxon>
        <taxon>Rhabditina</taxon>
        <taxon>Rhabditomorpha</taxon>
        <taxon>Strongyloidea</taxon>
        <taxon>Metastrongylidae</taxon>
        <taxon>Parelaphostrongylus</taxon>
    </lineage>
</organism>
<keyword evidence="3" id="KW-0677">Repeat</keyword>
<feature type="domain" description="C2H2-type" evidence="11">
    <location>
        <begin position="197"/>
        <end position="228"/>
    </location>
</feature>
<evidence type="ECO:0000313" key="12">
    <source>
        <dbReference type="EMBL" id="KAJ1369476.1"/>
    </source>
</evidence>
<feature type="domain" description="C2H2-type" evidence="11">
    <location>
        <begin position="229"/>
        <end position="256"/>
    </location>
</feature>
<evidence type="ECO:0000256" key="9">
    <source>
        <dbReference type="PROSITE-ProRule" id="PRU00042"/>
    </source>
</evidence>
<feature type="compositionally biased region" description="Polar residues" evidence="10">
    <location>
        <begin position="58"/>
        <end position="72"/>
    </location>
</feature>
<evidence type="ECO:0000256" key="5">
    <source>
        <dbReference type="ARBA" id="ARBA00022833"/>
    </source>
</evidence>
<keyword evidence="13" id="KW-1185">Reference proteome</keyword>
<keyword evidence="5" id="KW-0862">Zinc</keyword>
<dbReference type="FunFam" id="3.30.160.60:FF:000176">
    <property type="entry name" value="zinc finger protein 70"/>
    <property type="match status" value="1"/>
</dbReference>
<evidence type="ECO:0000256" key="7">
    <source>
        <dbReference type="ARBA" id="ARBA00023163"/>
    </source>
</evidence>
<dbReference type="EMBL" id="JAHQIW010006574">
    <property type="protein sequence ID" value="KAJ1369476.1"/>
    <property type="molecule type" value="Genomic_DNA"/>
</dbReference>
<dbReference type="GO" id="GO:0006357">
    <property type="term" value="P:regulation of transcription by RNA polymerase II"/>
    <property type="evidence" value="ECO:0007669"/>
    <property type="project" value="UniProtKB-ARBA"/>
</dbReference>
<dbReference type="FunFam" id="3.30.160.60:FF:000110">
    <property type="entry name" value="Zinc finger protein-like"/>
    <property type="match status" value="1"/>
</dbReference>
<keyword evidence="2" id="KW-0479">Metal-binding</keyword>
<dbReference type="GO" id="GO:0008270">
    <property type="term" value="F:zinc ion binding"/>
    <property type="evidence" value="ECO:0007669"/>
    <property type="project" value="UniProtKB-KW"/>
</dbReference>
<evidence type="ECO:0000256" key="6">
    <source>
        <dbReference type="ARBA" id="ARBA00023015"/>
    </source>
</evidence>
<keyword evidence="4 9" id="KW-0863">Zinc-finger</keyword>
<keyword evidence="8" id="KW-0539">Nucleus</keyword>
<evidence type="ECO:0000313" key="13">
    <source>
        <dbReference type="Proteomes" id="UP001196413"/>
    </source>
</evidence>
<dbReference type="Pfam" id="PF00096">
    <property type="entry name" value="zf-C2H2"/>
    <property type="match status" value="3"/>
</dbReference>
<evidence type="ECO:0000256" key="4">
    <source>
        <dbReference type="ARBA" id="ARBA00022771"/>
    </source>
</evidence>
<dbReference type="PROSITE" id="PS50157">
    <property type="entry name" value="ZINC_FINGER_C2H2_2"/>
    <property type="match status" value="4"/>
</dbReference>
<evidence type="ECO:0000256" key="8">
    <source>
        <dbReference type="ARBA" id="ARBA00023242"/>
    </source>
</evidence>
<dbReference type="PANTHER" id="PTHR16515:SF49">
    <property type="entry name" value="GASTRULA ZINC FINGER PROTEIN XLCGF49.1-LIKE-RELATED"/>
    <property type="match status" value="1"/>
</dbReference>
<keyword evidence="7" id="KW-0804">Transcription</keyword>
<evidence type="ECO:0000256" key="3">
    <source>
        <dbReference type="ARBA" id="ARBA00022737"/>
    </source>
</evidence>
<dbReference type="InterPro" id="IPR036236">
    <property type="entry name" value="Znf_C2H2_sf"/>
</dbReference>
<name>A0AAD5R4V6_PARTN</name>
<dbReference type="Pfam" id="PF12874">
    <property type="entry name" value="zf-met"/>
    <property type="match status" value="1"/>
</dbReference>
<feature type="region of interest" description="Disordered" evidence="10">
    <location>
        <begin position="55"/>
        <end position="76"/>
    </location>
</feature>
<feature type="domain" description="C2H2-type" evidence="11">
    <location>
        <begin position="169"/>
        <end position="191"/>
    </location>
</feature>